<feature type="region of interest" description="Disordered" evidence="1">
    <location>
        <begin position="900"/>
        <end position="921"/>
    </location>
</feature>
<feature type="region of interest" description="Disordered" evidence="1">
    <location>
        <begin position="1620"/>
        <end position="1639"/>
    </location>
</feature>
<feature type="compositionally biased region" description="Basic and acidic residues" evidence="1">
    <location>
        <begin position="747"/>
        <end position="808"/>
    </location>
</feature>
<feature type="region of interest" description="Disordered" evidence="1">
    <location>
        <begin position="1708"/>
        <end position="1745"/>
    </location>
</feature>
<dbReference type="GeneID" id="94425914"/>
<feature type="region of interest" description="Disordered" evidence="1">
    <location>
        <begin position="2851"/>
        <end position="2870"/>
    </location>
</feature>
<dbReference type="RefSeq" id="XP_067925310.1">
    <property type="nucleotide sequence ID" value="XM_068062703.1"/>
</dbReference>
<protein>
    <submittedName>
        <fullName evidence="3">Transmembrane protein</fullName>
    </submittedName>
</protein>
<evidence type="ECO:0000313" key="3">
    <source>
        <dbReference type="EMBL" id="PHJ23635.1"/>
    </source>
</evidence>
<keyword evidence="2 3" id="KW-0812">Transmembrane</keyword>
<feature type="non-terminal residue" evidence="3">
    <location>
        <position position="1"/>
    </location>
</feature>
<feature type="compositionally biased region" description="Acidic residues" evidence="1">
    <location>
        <begin position="903"/>
        <end position="916"/>
    </location>
</feature>
<comment type="caution">
    <text evidence="3">The sequence shown here is derived from an EMBL/GenBank/DDBJ whole genome shotgun (WGS) entry which is preliminary data.</text>
</comment>
<feature type="compositionally biased region" description="Basic and acidic residues" evidence="1">
    <location>
        <begin position="256"/>
        <end position="271"/>
    </location>
</feature>
<dbReference type="PANTHER" id="PTHR31513:SF2">
    <property type="entry name" value="MRAZ"/>
    <property type="match status" value="1"/>
</dbReference>
<feature type="compositionally biased region" description="Low complexity" evidence="1">
    <location>
        <begin position="2177"/>
        <end position="2192"/>
    </location>
</feature>
<keyword evidence="4" id="KW-1185">Reference proteome</keyword>
<dbReference type="EMBL" id="MIGC01001048">
    <property type="protein sequence ID" value="PHJ23635.1"/>
    <property type="molecule type" value="Genomic_DNA"/>
</dbReference>
<feature type="region of interest" description="Disordered" evidence="1">
    <location>
        <begin position="1112"/>
        <end position="1144"/>
    </location>
</feature>
<accession>A0A2C6L8H9</accession>
<feature type="compositionally biased region" description="Low complexity" evidence="1">
    <location>
        <begin position="1121"/>
        <end position="1134"/>
    </location>
</feature>
<feature type="region of interest" description="Disordered" evidence="1">
    <location>
        <begin position="1"/>
        <end position="169"/>
    </location>
</feature>
<dbReference type="PANTHER" id="PTHR31513">
    <property type="entry name" value="EPHRIN TYPE-B RECEPTOR"/>
    <property type="match status" value="1"/>
</dbReference>
<feature type="compositionally biased region" description="Polar residues" evidence="1">
    <location>
        <begin position="2073"/>
        <end position="2085"/>
    </location>
</feature>
<feature type="compositionally biased region" description="Low complexity" evidence="1">
    <location>
        <begin position="83"/>
        <end position="100"/>
    </location>
</feature>
<feature type="compositionally biased region" description="Polar residues" evidence="1">
    <location>
        <begin position="1940"/>
        <end position="1949"/>
    </location>
</feature>
<keyword evidence="2" id="KW-0472">Membrane</keyword>
<dbReference type="VEuPathDB" id="ToxoDB:CSUI_002503"/>
<organism evidence="3 4">
    <name type="scientific">Cystoisospora suis</name>
    <dbReference type="NCBI Taxonomy" id="483139"/>
    <lineage>
        <taxon>Eukaryota</taxon>
        <taxon>Sar</taxon>
        <taxon>Alveolata</taxon>
        <taxon>Apicomplexa</taxon>
        <taxon>Conoidasida</taxon>
        <taxon>Coccidia</taxon>
        <taxon>Eucoccidiorida</taxon>
        <taxon>Eimeriorina</taxon>
        <taxon>Sarcocystidae</taxon>
        <taxon>Cystoisospora</taxon>
    </lineage>
</organism>
<dbReference type="OrthoDB" id="332448at2759"/>
<evidence type="ECO:0000313" key="4">
    <source>
        <dbReference type="Proteomes" id="UP000221165"/>
    </source>
</evidence>
<feature type="compositionally biased region" description="Polar residues" evidence="1">
    <location>
        <begin position="235"/>
        <end position="253"/>
    </location>
</feature>
<reference evidence="3 4" key="1">
    <citation type="journal article" date="2017" name="Int. J. Parasitol.">
        <title>The genome of the protozoan parasite Cystoisospora suis and a reverse vaccinology approach to identify vaccine candidates.</title>
        <authorList>
            <person name="Palmieri N."/>
            <person name="Shrestha A."/>
            <person name="Ruttkowski B."/>
            <person name="Beck T."/>
            <person name="Vogl C."/>
            <person name="Tomley F."/>
            <person name="Blake D.P."/>
            <person name="Joachim A."/>
        </authorList>
    </citation>
    <scope>NUCLEOTIDE SEQUENCE [LARGE SCALE GENOMIC DNA]</scope>
    <source>
        <strain evidence="3 4">Wien I</strain>
    </source>
</reference>
<evidence type="ECO:0000256" key="2">
    <source>
        <dbReference type="SAM" id="Phobius"/>
    </source>
</evidence>
<feature type="region of interest" description="Disordered" evidence="1">
    <location>
        <begin position="2050"/>
        <end position="2085"/>
    </location>
</feature>
<feature type="region of interest" description="Disordered" evidence="1">
    <location>
        <begin position="2484"/>
        <end position="2559"/>
    </location>
</feature>
<feature type="compositionally biased region" description="Polar residues" evidence="1">
    <location>
        <begin position="2540"/>
        <end position="2556"/>
    </location>
</feature>
<feature type="transmembrane region" description="Helical" evidence="2">
    <location>
        <begin position="3129"/>
        <end position="3157"/>
    </location>
</feature>
<sequence length="3202" mass="349987">QGELEGTALLLCSGTASQLPGDTKTKGRQRQTKQGKILIEGKVNASQRGCGANEGLGRGLQNLSVDEDHKPHLPPASQHGDDLPLASSPSTPSPDQDTTSEIAQREEKACEQGSPQGGTFQKESRNAISSDRNLSSSLKTPSSSACSAPSSCPTENASHSSSSSASFSSSSFPQMMTFCGAGGGGHVGRGGDGVDAATGLRCKGTGGRSYDLTLNAFPIRTDLQRQALEGEPTHALSSDTSRGGFRRQNTTGSLFHEMKRNNPHRMDKRGLPDSSSNPLLLPSEEDSEEKHDEQTTPSIAADRRRTTTPSLDAERTFNSLHRQEDTAHSPAGPSAFFRDSEGEKLGRDHVALQSSYDLPTTSASGGGGYSRRAGQGGGLIWIEAFMIEIYGVVEANGGHAEAMEDVPVEDSIRRALLLEEEEEELQAQQEDQGEAKKEKEIEIEKQEKLPKKGEDSIQMRGRKRRKEDEEEGLREKKVILHGYERMARETEAMMNNDQEIEGEVLSVREVEGLQENTKCHIGCREVSRGPLLSREKEFPHFNPSQNTVRVSFSFHPSVSFPLSSPTVSSLYPSLSNTSTAKERRKAREVFSFFLKQERREKEEVQGQKHPWFFSSHLHRHKEGEEEEEKLYEGKKKGSSGAAASFYLATAMADLSQAGQGGGAGGSIVLRAFSLKGRGRLSARGGKGGRCTGGGGGGGVVGFLWIGEKREAEKGLSSQKERKRKKKTGGIGRLEGERKGSRQGILPTEKRVENEEADEEHKDDLNDDKEMKERGDKPSQETKAKGSFREDYAEGKADEGIQEGRDDRLTSTTIRPRPQDSLISMKDLPGHRQGVSSRDKDVKEEEKADIPITPPSGSPKCKKDEKKVFLSSPSSSTIFSSPPPYPPSAYLTSSISIQMPYSREDEEDEGSDEEEEEKERWKSISPVRFAASFTGVIDVSGGSSDTSLVCQQLRLPLGEKGYQGQVVPLPSLSSSSSCPPGLAGWDCLPCPIGFYNLSGESFCRPCTNKPMGSSAVYTAEKKTTSKIHHDASSFFLNWRYTPSQTPDGECSYECTTGFPHAHLNPLCLAPFPFLLHYLSQSFVFFLILLLLMGLFITGLAKLSQRIRWERPSTSLHMPMRSPPRLLSLQQQQPQQTNKLKTGNHLPHLYRTSSNSSFFSSSSSPLPLHPSAQKTLGRPSSTPTATTAFICTSTPTHTSPMSDLDTSPQEPNRHLGGEAFPSSSSVLPSDPSKGLGGGRGRRAGRVISPSEGSSSYHLHSDRDEMKRGRKLSNPHSQTIGRKAPHASGNDFDSSFPLSGSSLVSSGAGAGPGGGGNYRRSRAVQERRSVRMSRTSLTMEDLPYHVQRVALFGSNRPTDPWGLDASPSSFLLPLIIPSRYAAFASQVNSICSYPRWFACLYDLLKFTYLPLAEIVLRIAQRRRAEALLSFVLSLDTRRDPGESSSSSSSSLVFWRSIRARELSFGIKLTISASLDTCYLDILDFDRNPLDYHVYPHVPMIILPSDTDSSPSYTSHIDKRHPSSLYPLTTSPPTTTFSYYPYPSAACLSEPSSLACRSFSSPRLGGHGETSSSLDSFNRSTAVQEGNEAVSAGISSRGLSRLRVSSPDFEETYGFFHGRSQETQSPYDLRHLSPSTQQQKEEERRYWRSVGEIEENNARGGRSPFTGVLEQVIGTREARVLFEFFKRKASVIHQPDLLEAIHIDQAMALFTPSSRHRRGEQRGRRSVEEEEEEEQLKTSSSRYSSSSYRLHPSASACHNDGSLSMIEKNLAYFKNTEESSHLKRRGICACCGGLLLVSPLAHRQEHLPLWNWVRASLSSFSSSIKSPCLFRRSRLPPQRGNALLRGARANSLNRHTSIVQHDPTSSHNRWGMYDTNDGEDFSTLCWRPSQGAADVFGLCEGVRRLSNELLLPHGLRAHVCIFPIDGFINESGESIQRLGILTRQGPSSTSSPVDPSIYSKGGRGEAYRRDESLAQRAYVSSSLSPGSARLGVPSLSRRWISDSRLEAFRDRRLVVQGEGAWKDNIGLGEWARRSSHRKGDICHSVLEKDIMRDKTMGREFSTSSSRRKTPSTFSLRDLQTSSSLPPNASSLMRAMRCEDVEKKSHVVSFKEESSTLHSLSSHLGLSRGDERNYSAFATDPLSDTFGRDGDSSESPVMITQEGSPGALFSFPRLVTPPSSNLFSSGASSSESYGPSSPKEPRSASTSSGLSRRLMEIFSFSSRKLNAPFSSPSQKVQSILLTTSKEKATLKRNLDILSRTSHHLKQIDGAAFVPSNNGVGVSTRAPLVTSSASQWVSRGENPQADSSLRHLAGPSLLLAGDVRGGLASSEGLLGDPHVFGGPPSLGSSSSVHPTAYGHVEVAFRANHILHPSCDPVKPSGFVCLAKDVKSLKTSSGNGQQGGELKVRHLRQYTLALVVTESLSEGLSPYGYEPSVDEVEDDFSCRGEGESNHVVRLPTLCAPLSGNALTSPLDPRRLHPVNFQATPYVSPSIQRSSSGNHPPVVSSRPPLLSPKPSLGSEVNYNSSSSTNKSPTSERMAEAGEPWNSQVREISPTGSNESILNRLKPDENEHATRHELLATTNEEAGLDSQVVSRERPREEEMSAYESPSPGLSMIPLGRSITSASGVSLGSEESSSISMKHDTSPLLVEERGRRRRPTPERNKLHLLSCRRACSYQSPAFPQPGETTGVHHGDTDHEFVNIPTPPAYSIGEARGLLSCDNEPDTLFDFPEFSTDPECSGRCQGDFEESPGFESRQGSLPDRKSVMIPSDHAGVQPHQDMPSMKMGSPAFFNSSRTSHNTSCAPQTSRTGHDRTKGKLFHTYERLPARSTVGTGSSTAVAAAAIGELSRRLLQGLAGRDNPSPLGKETDSHVSQGFERHRKYQGSFWRVHDLYNRASYGAHRGESSGWADYLGVALGAAKKRVAPGIDPLGCSQEQQSPDGSLAFIWASPSLPGHGSGKGGLCGYLRWLTERIQGFFLKRRRHASTHGWGSMAFGIALAVFLLHTLCVSVQYFIMYYAAAPSVSEMPFPPRNPRLPPLLGSSVPIVFPAPLDAPLQFPLRSTADTLAFPVSLHLYMALLCPPLADLFTLVTGLIFLISADPDKGKLFVMSIPASLPRHVVGLGLRLWEQPQFPLVAWSVFECIAFVILKVFLASAANVYLGYTEKGRRSGRNRTAGSDDVDPFVEEVEETSRFCVCARPRLREERLL</sequence>
<feature type="compositionally biased region" description="Polar residues" evidence="1">
    <location>
        <begin position="1170"/>
        <end position="1208"/>
    </location>
</feature>
<keyword evidence="2" id="KW-1133">Transmembrane helix</keyword>
<feature type="compositionally biased region" description="Low complexity" evidence="1">
    <location>
        <begin position="1219"/>
        <end position="1230"/>
    </location>
</feature>
<feature type="compositionally biased region" description="Basic and acidic residues" evidence="1">
    <location>
        <begin position="433"/>
        <end position="457"/>
    </location>
</feature>
<evidence type="ECO:0000256" key="1">
    <source>
        <dbReference type="SAM" id="MobiDB-lite"/>
    </source>
</evidence>
<feature type="compositionally biased region" description="Low complexity" evidence="1">
    <location>
        <begin position="272"/>
        <end position="282"/>
    </location>
</feature>
<feature type="transmembrane region" description="Helical" evidence="2">
    <location>
        <begin position="2984"/>
        <end position="3009"/>
    </location>
</feature>
<feature type="region of interest" description="Disordered" evidence="1">
    <location>
        <begin position="711"/>
        <end position="866"/>
    </location>
</feature>
<feature type="compositionally biased region" description="Basic and acidic residues" evidence="1">
    <location>
        <begin position="836"/>
        <end position="848"/>
    </location>
</feature>
<feature type="region of interest" description="Disordered" evidence="1">
    <location>
        <begin position="230"/>
        <end position="339"/>
    </location>
</feature>
<name>A0A2C6L8H9_9APIC</name>
<feature type="compositionally biased region" description="Low complexity" evidence="1">
    <location>
        <begin position="2056"/>
        <end position="2070"/>
    </location>
</feature>
<feature type="compositionally biased region" description="Low complexity" evidence="1">
    <location>
        <begin position="1733"/>
        <end position="1745"/>
    </location>
</feature>
<feature type="transmembrane region" description="Helical" evidence="2">
    <location>
        <begin position="3067"/>
        <end position="3092"/>
    </location>
</feature>
<feature type="compositionally biased region" description="Polar residues" evidence="1">
    <location>
        <begin position="113"/>
        <end position="134"/>
    </location>
</feature>
<dbReference type="Proteomes" id="UP000221165">
    <property type="component" value="Unassembled WGS sequence"/>
</dbReference>
<feature type="region of interest" description="Disordered" evidence="1">
    <location>
        <begin position="422"/>
        <end position="473"/>
    </location>
</feature>
<proteinExistence type="predicted"/>
<feature type="region of interest" description="Disordered" evidence="1">
    <location>
        <begin position="1939"/>
        <end position="1961"/>
    </location>
</feature>
<feature type="region of interest" description="Disordered" evidence="1">
    <location>
        <begin position="2133"/>
        <end position="2157"/>
    </location>
</feature>
<feature type="compositionally biased region" description="Low complexity" evidence="1">
    <location>
        <begin position="1288"/>
        <end position="1304"/>
    </location>
</feature>
<feature type="region of interest" description="Disordered" evidence="1">
    <location>
        <begin position="2177"/>
        <end position="2203"/>
    </location>
</feature>
<feature type="compositionally biased region" description="Low complexity" evidence="1">
    <location>
        <begin position="2496"/>
        <end position="2530"/>
    </location>
</feature>
<feature type="region of interest" description="Disordered" evidence="1">
    <location>
        <begin position="1159"/>
        <end position="1329"/>
    </location>
</feature>
<gene>
    <name evidence="3" type="ORF">CSUI_002503</name>
</gene>
<feature type="compositionally biased region" description="Gly residues" evidence="1">
    <location>
        <begin position="1305"/>
        <end position="1314"/>
    </location>
</feature>
<feature type="compositionally biased region" description="Low complexity" evidence="1">
    <location>
        <begin position="135"/>
        <end position="169"/>
    </location>
</feature>
<feature type="compositionally biased region" description="Polar residues" evidence="1">
    <location>
        <begin position="2484"/>
        <end position="2494"/>
    </location>
</feature>
<feature type="region of interest" description="Disordered" evidence="1">
    <location>
        <begin position="2577"/>
        <end position="2611"/>
    </location>
</feature>